<dbReference type="AlphaFoldDB" id="L1JJR7"/>
<reference evidence="2 4" key="1">
    <citation type="journal article" date="2012" name="Nature">
        <title>Algal genomes reveal evolutionary mosaicism and the fate of nucleomorphs.</title>
        <authorList>
            <consortium name="DOE Joint Genome Institute"/>
            <person name="Curtis B.A."/>
            <person name="Tanifuji G."/>
            <person name="Burki F."/>
            <person name="Gruber A."/>
            <person name="Irimia M."/>
            <person name="Maruyama S."/>
            <person name="Arias M.C."/>
            <person name="Ball S.G."/>
            <person name="Gile G.H."/>
            <person name="Hirakawa Y."/>
            <person name="Hopkins J.F."/>
            <person name="Kuo A."/>
            <person name="Rensing S.A."/>
            <person name="Schmutz J."/>
            <person name="Symeonidi A."/>
            <person name="Elias M."/>
            <person name="Eveleigh R.J."/>
            <person name="Herman E.K."/>
            <person name="Klute M.J."/>
            <person name="Nakayama T."/>
            <person name="Obornik M."/>
            <person name="Reyes-Prieto A."/>
            <person name="Armbrust E.V."/>
            <person name="Aves S.J."/>
            <person name="Beiko R.G."/>
            <person name="Coutinho P."/>
            <person name="Dacks J.B."/>
            <person name="Durnford D.G."/>
            <person name="Fast N.M."/>
            <person name="Green B.R."/>
            <person name="Grisdale C.J."/>
            <person name="Hempel F."/>
            <person name="Henrissat B."/>
            <person name="Hoppner M.P."/>
            <person name="Ishida K."/>
            <person name="Kim E."/>
            <person name="Koreny L."/>
            <person name="Kroth P.G."/>
            <person name="Liu Y."/>
            <person name="Malik S.B."/>
            <person name="Maier U.G."/>
            <person name="McRose D."/>
            <person name="Mock T."/>
            <person name="Neilson J.A."/>
            <person name="Onodera N.T."/>
            <person name="Poole A.M."/>
            <person name="Pritham E.J."/>
            <person name="Richards T.A."/>
            <person name="Rocap G."/>
            <person name="Roy S.W."/>
            <person name="Sarai C."/>
            <person name="Schaack S."/>
            <person name="Shirato S."/>
            <person name="Slamovits C.H."/>
            <person name="Spencer D.F."/>
            <person name="Suzuki S."/>
            <person name="Worden A.Z."/>
            <person name="Zauner S."/>
            <person name="Barry K."/>
            <person name="Bell C."/>
            <person name="Bharti A.K."/>
            <person name="Crow J.A."/>
            <person name="Grimwood J."/>
            <person name="Kramer R."/>
            <person name="Lindquist E."/>
            <person name="Lucas S."/>
            <person name="Salamov A."/>
            <person name="McFadden G.I."/>
            <person name="Lane C.E."/>
            <person name="Keeling P.J."/>
            <person name="Gray M.W."/>
            <person name="Grigoriev I.V."/>
            <person name="Archibald J.M."/>
        </authorList>
    </citation>
    <scope>NUCLEOTIDE SEQUENCE</scope>
    <source>
        <strain evidence="2 4">CCMP2712</strain>
    </source>
</reference>
<organism evidence="2">
    <name type="scientific">Guillardia theta (strain CCMP2712)</name>
    <name type="common">Cryptophyte</name>
    <dbReference type="NCBI Taxonomy" id="905079"/>
    <lineage>
        <taxon>Eukaryota</taxon>
        <taxon>Cryptophyceae</taxon>
        <taxon>Pyrenomonadales</taxon>
        <taxon>Geminigeraceae</taxon>
        <taxon>Guillardia</taxon>
    </lineage>
</organism>
<evidence type="ECO:0000256" key="1">
    <source>
        <dbReference type="SAM" id="MobiDB-lite"/>
    </source>
</evidence>
<evidence type="ECO:0000313" key="2">
    <source>
        <dbReference type="EMBL" id="EKX48394.1"/>
    </source>
</evidence>
<dbReference type="HOGENOM" id="CLU_2445448_0_0_1"/>
<feature type="compositionally biased region" description="Basic and acidic residues" evidence="1">
    <location>
        <begin position="29"/>
        <end position="38"/>
    </location>
</feature>
<dbReference type="PaxDb" id="55529-EKX48394"/>
<accession>L1JJR7</accession>
<dbReference type="EnsemblProtists" id="EKX48394">
    <property type="protein sequence ID" value="EKX48394"/>
    <property type="gene ID" value="GUITHDRAFT_106001"/>
</dbReference>
<keyword evidence="4" id="KW-1185">Reference proteome</keyword>
<dbReference type="RefSeq" id="XP_005835374.1">
    <property type="nucleotide sequence ID" value="XM_005835317.1"/>
</dbReference>
<dbReference type="Proteomes" id="UP000011087">
    <property type="component" value="Unassembled WGS sequence"/>
</dbReference>
<proteinExistence type="predicted"/>
<dbReference type="EMBL" id="JH992986">
    <property type="protein sequence ID" value="EKX48394.1"/>
    <property type="molecule type" value="Genomic_DNA"/>
</dbReference>
<reference evidence="4" key="2">
    <citation type="submission" date="2012-11" db="EMBL/GenBank/DDBJ databases">
        <authorList>
            <person name="Kuo A."/>
            <person name="Curtis B.A."/>
            <person name="Tanifuji G."/>
            <person name="Burki F."/>
            <person name="Gruber A."/>
            <person name="Irimia M."/>
            <person name="Maruyama S."/>
            <person name="Arias M.C."/>
            <person name="Ball S.G."/>
            <person name="Gile G.H."/>
            <person name="Hirakawa Y."/>
            <person name="Hopkins J.F."/>
            <person name="Rensing S.A."/>
            <person name="Schmutz J."/>
            <person name="Symeonidi A."/>
            <person name="Elias M."/>
            <person name="Eveleigh R.J."/>
            <person name="Herman E.K."/>
            <person name="Klute M.J."/>
            <person name="Nakayama T."/>
            <person name="Obornik M."/>
            <person name="Reyes-Prieto A."/>
            <person name="Armbrust E.V."/>
            <person name="Aves S.J."/>
            <person name="Beiko R.G."/>
            <person name="Coutinho P."/>
            <person name="Dacks J.B."/>
            <person name="Durnford D.G."/>
            <person name="Fast N.M."/>
            <person name="Green B.R."/>
            <person name="Grisdale C."/>
            <person name="Hempe F."/>
            <person name="Henrissat B."/>
            <person name="Hoppner M.P."/>
            <person name="Ishida K.-I."/>
            <person name="Kim E."/>
            <person name="Koreny L."/>
            <person name="Kroth P.G."/>
            <person name="Liu Y."/>
            <person name="Malik S.-B."/>
            <person name="Maier U.G."/>
            <person name="McRose D."/>
            <person name="Mock T."/>
            <person name="Neilson J.A."/>
            <person name="Onodera N.T."/>
            <person name="Poole A.M."/>
            <person name="Pritham E.J."/>
            <person name="Richards T.A."/>
            <person name="Rocap G."/>
            <person name="Roy S.W."/>
            <person name="Sarai C."/>
            <person name="Schaack S."/>
            <person name="Shirato S."/>
            <person name="Slamovits C.H."/>
            <person name="Spencer D.F."/>
            <person name="Suzuki S."/>
            <person name="Worden A.Z."/>
            <person name="Zauner S."/>
            <person name="Barry K."/>
            <person name="Bell C."/>
            <person name="Bharti A.K."/>
            <person name="Crow J.A."/>
            <person name="Grimwood J."/>
            <person name="Kramer R."/>
            <person name="Lindquist E."/>
            <person name="Lucas S."/>
            <person name="Salamov A."/>
            <person name="McFadden G.I."/>
            <person name="Lane C.E."/>
            <person name="Keeling P.J."/>
            <person name="Gray M.W."/>
            <person name="Grigoriev I.V."/>
            <person name="Archibald J.M."/>
        </authorList>
    </citation>
    <scope>NUCLEOTIDE SEQUENCE</scope>
    <source>
        <strain evidence="4">CCMP2712</strain>
    </source>
</reference>
<dbReference type="GeneID" id="17305015"/>
<dbReference type="KEGG" id="gtt:GUITHDRAFT_106001"/>
<gene>
    <name evidence="2" type="ORF">GUITHDRAFT_106001</name>
</gene>
<reference evidence="3" key="3">
    <citation type="submission" date="2016-03" db="UniProtKB">
        <authorList>
            <consortium name="EnsemblProtists"/>
        </authorList>
    </citation>
    <scope>IDENTIFICATION</scope>
</reference>
<protein>
    <submittedName>
        <fullName evidence="2 3">Uncharacterized protein</fullName>
    </submittedName>
</protein>
<name>L1JJR7_GUITC</name>
<sequence length="90" mass="10049">MDSQLQAILRKKKAQHDAAEELEWATGAKRKEEVDTSSKLETSSGSVELFATQESKDLPWKDSIPSKEAQESRLSILQSALDELSDDDNQ</sequence>
<evidence type="ECO:0000313" key="3">
    <source>
        <dbReference type="EnsemblProtists" id="EKX48394"/>
    </source>
</evidence>
<evidence type="ECO:0000313" key="4">
    <source>
        <dbReference type="Proteomes" id="UP000011087"/>
    </source>
</evidence>
<feature type="region of interest" description="Disordered" evidence="1">
    <location>
        <begin position="29"/>
        <end position="48"/>
    </location>
</feature>